<proteinExistence type="predicted"/>
<evidence type="ECO:0000313" key="1">
    <source>
        <dbReference type="EMBL" id="SAP16303.1"/>
    </source>
</evidence>
<organism evidence="1">
    <name type="scientific">Nonomuraea gerenzanensis</name>
    <dbReference type="NCBI Taxonomy" id="93944"/>
    <lineage>
        <taxon>Bacteria</taxon>
        <taxon>Bacillati</taxon>
        <taxon>Actinomycetota</taxon>
        <taxon>Actinomycetes</taxon>
        <taxon>Streptosporangiales</taxon>
        <taxon>Streptosporangiaceae</taxon>
        <taxon>Nonomuraea</taxon>
    </lineage>
</organism>
<protein>
    <submittedName>
        <fullName evidence="1">Uncharacterized protein</fullName>
    </submittedName>
</protein>
<reference evidence="1" key="1">
    <citation type="submission" date="2016-04" db="EMBL/GenBank/DDBJ databases">
        <authorList>
            <person name="Evans L.H."/>
            <person name="Alamgir A."/>
            <person name="Owens N."/>
            <person name="Weber N.D."/>
            <person name="Virtaneva K."/>
            <person name="Barbian K."/>
            <person name="Babar A."/>
            <person name="Rosenke K."/>
        </authorList>
    </citation>
    <scope>NUCLEOTIDE SEQUENCE</scope>
    <source>
        <strain evidence="1">Nono1</strain>
    </source>
</reference>
<accession>A0A1M4BL94</accession>
<gene>
    <name evidence="1" type="ORF">BN4615_P10966</name>
</gene>
<dbReference type="RefSeq" id="WP_225267128.1">
    <property type="nucleotide sequence ID" value="NZ_CP084058.1"/>
</dbReference>
<sequence length="88" mass="9924">MAHRVQLRRTKITDDMKARGLDSESAQARELDVATSILHRAFKGERETNAFLALRVLWTLGSDATRRDIVTYFDGVQPEPAIREPVAS</sequence>
<name>A0A1M4BL94_9ACTN</name>
<dbReference type="EMBL" id="LT559120">
    <property type="protein sequence ID" value="SAP16303.1"/>
    <property type="molecule type" value="Genomic_DNA"/>
</dbReference>
<dbReference type="AlphaFoldDB" id="A0A1M4BL94"/>